<accession>A0A9Q1M672</accession>
<keyword evidence="2" id="KW-1185">Reference proteome</keyword>
<dbReference type="Proteomes" id="UP001152561">
    <property type="component" value="Unassembled WGS sequence"/>
</dbReference>
<gene>
    <name evidence="1" type="ORF">K7X08_020267</name>
</gene>
<evidence type="ECO:0000313" key="1">
    <source>
        <dbReference type="EMBL" id="KAJ8552874.1"/>
    </source>
</evidence>
<protein>
    <submittedName>
        <fullName evidence="1">Uncharacterized protein</fullName>
    </submittedName>
</protein>
<reference evidence="2" key="1">
    <citation type="journal article" date="2023" name="Proc. Natl. Acad. Sci. U.S.A.">
        <title>Genomic and structural basis for evolution of tropane alkaloid biosynthesis.</title>
        <authorList>
            <person name="Wanga Y.-J."/>
            <person name="Taina T."/>
            <person name="Yua J.-Y."/>
            <person name="Lia J."/>
            <person name="Xua B."/>
            <person name="Chenc J."/>
            <person name="D'Auriad J.C."/>
            <person name="Huanga J.-P."/>
            <person name="Huanga S.-X."/>
        </authorList>
    </citation>
    <scope>NUCLEOTIDE SEQUENCE [LARGE SCALE GENOMIC DNA]</scope>
    <source>
        <strain evidence="2">cv. KIB-2019</strain>
    </source>
</reference>
<name>A0A9Q1M672_9SOLA</name>
<sequence length="111" mass="12409">MAATPCAILPCPGFRESCRSLNWRTHKKQLARKSGTVEVRAIFELNPPPYPMFRGTDDMASNHIYVRKVLPCIYSSAAGLKTGNPIHAREKSVEIQSVLKGLRLPTETEEK</sequence>
<comment type="caution">
    <text evidence="1">The sequence shown here is derived from an EMBL/GenBank/DDBJ whole genome shotgun (WGS) entry which is preliminary data.</text>
</comment>
<dbReference type="EMBL" id="JAJAGQ010000009">
    <property type="protein sequence ID" value="KAJ8552874.1"/>
    <property type="molecule type" value="Genomic_DNA"/>
</dbReference>
<dbReference type="AlphaFoldDB" id="A0A9Q1M672"/>
<proteinExistence type="predicted"/>
<organism evidence="1 2">
    <name type="scientific">Anisodus acutangulus</name>
    <dbReference type="NCBI Taxonomy" id="402998"/>
    <lineage>
        <taxon>Eukaryota</taxon>
        <taxon>Viridiplantae</taxon>
        <taxon>Streptophyta</taxon>
        <taxon>Embryophyta</taxon>
        <taxon>Tracheophyta</taxon>
        <taxon>Spermatophyta</taxon>
        <taxon>Magnoliopsida</taxon>
        <taxon>eudicotyledons</taxon>
        <taxon>Gunneridae</taxon>
        <taxon>Pentapetalae</taxon>
        <taxon>asterids</taxon>
        <taxon>lamiids</taxon>
        <taxon>Solanales</taxon>
        <taxon>Solanaceae</taxon>
        <taxon>Solanoideae</taxon>
        <taxon>Hyoscyameae</taxon>
        <taxon>Anisodus</taxon>
    </lineage>
</organism>
<evidence type="ECO:0000313" key="2">
    <source>
        <dbReference type="Proteomes" id="UP001152561"/>
    </source>
</evidence>